<dbReference type="Gene3D" id="3.40.850.10">
    <property type="entry name" value="Kinesin motor domain"/>
    <property type="match status" value="1"/>
</dbReference>
<dbReference type="CDD" id="cd15760">
    <property type="entry name" value="FYVE_scVPS27p_like"/>
    <property type="match status" value="1"/>
</dbReference>
<dbReference type="GO" id="GO:0007015">
    <property type="term" value="P:actin filament organization"/>
    <property type="evidence" value="ECO:0007669"/>
    <property type="project" value="TreeGrafter"/>
</dbReference>
<evidence type="ECO:0000256" key="2">
    <source>
        <dbReference type="ARBA" id="ARBA00022741"/>
    </source>
</evidence>
<feature type="coiled-coil region" evidence="11">
    <location>
        <begin position="675"/>
        <end position="702"/>
    </location>
</feature>
<dbReference type="Gene3D" id="6.20.240.20">
    <property type="match status" value="1"/>
</dbReference>
<keyword evidence="5" id="KW-0067">ATP-binding</keyword>
<dbReference type="EMBL" id="JNBS01003264">
    <property type="protein sequence ID" value="OQR88402.1"/>
    <property type="molecule type" value="Genomic_DNA"/>
</dbReference>
<dbReference type="AlphaFoldDB" id="A0A1V9YRR3"/>
<dbReference type="SMART" id="SM00064">
    <property type="entry name" value="FYVE"/>
    <property type="match status" value="1"/>
</dbReference>
<dbReference type="GO" id="GO:0016020">
    <property type="term" value="C:membrane"/>
    <property type="evidence" value="ECO:0007669"/>
    <property type="project" value="TreeGrafter"/>
</dbReference>
<dbReference type="GO" id="GO:0051015">
    <property type="term" value="F:actin filament binding"/>
    <property type="evidence" value="ECO:0007669"/>
    <property type="project" value="TreeGrafter"/>
</dbReference>
<evidence type="ECO:0000256" key="4">
    <source>
        <dbReference type="ARBA" id="ARBA00022833"/>
    </source>
</evidence>
<dbReference type="InterPro" id="IPR001609">
    <property type="entry name" value="Myosin_head_motor_dom-like"/>
</dbReference>
<evidence type="ECO:0000256" key="9">
    <source>
        <dbReference type="PROSITE-ProRule" id="PRU00091"/>
    </source>
</evidence>
<comment type="caution">
    <text evidence="15">The sequence shown here is derived from an EMBL/GenBank/DDBJ whole genome shotgun (WGS) entry which is preliminary data.</text>
</comment>
<organism evidence="15 16">
    <name type="scientific">Thraustotheca clavata</name>
    <dbReference type="NCBI Taxonomy" id="74557"/>
    <lineage>
        <taxon>Eukaryota</taxon>
        <taxon>Sar</taxon>
        <taxon>Stramenopiles</taxon>
        <taxon>Oomycota</taxon>
        <taxon>Saprolegniomycetes</taxon>
        <taxon>Saprolegniales</taxon>
        <taxon>Achlyaceae</taxon>
        <taxon>Thraustotheca</taxon>
    </lineage>
</organism>
<evidence type="ECO:0000256" key="8">
    <source>
        <dbReference type="ARBA" id="ARBA00023203"/>
    </source>
</evidence>
<evidence type="ECO:0000256" key="6">
    <source>
        <dbReference type="ARBA" id="ARBA00023123"/>
    </source>
</evidence>
<evidence type="ECO:0000256" key="3">
    <source>
        <dbReference type="ARBA" id="ARBA00022771"/>
    </source>
</evidence>
<keyword evidence="16" id="KW-1185">Reference proteome</keyword>
<evidence type="ECO:0000256" key="1">
    <source>
        <dbReference type="ARBA" id="ARBA00022723"/>
    </source>
</evidence>
<comment type="caution">
    <text evidence="10">Lacks conserved residue(s) required for the propagation of feature annotation.</text>
</comment>
<dbReference type="OrthoDB" id="6108017at2759"/>
<feature type="coiled-coil region" evidence="11">
    <location>
        <begin position="469"/>
        <end position="503"/>
    </location>
</feature>
<feature type="domain" description="Myosin motor" evidence="14">
    <location>
        <begin position="1"/>
        <end position="376"/>
    </location>
</feature>
<dbReference type="InterPro" id="IPR000306">
    <property type="entry name" value="Znf_FYVE"/>
</dbReference>
<feature type="region of interest" description="Actin-binding" evidence="10">
    <location>
        <begin position="214"/>
        <end position="236"/>
    </location>
</feature>
<keyword evidence="6 10" id="KW-0518">Myosin</keyword>
<dbReference type="SUPFAM" id="SSF52540">
    <property type="entry name" value="P-loop containing nucleoside triphosphate hydrolases"/>
    <property type="match status" value="1"/>
</dbReference>
<dbReference type="PROSITE" id="PS50178">
    <property type="entry name" value="ZF_FYVE"/>
    <property type="match status" value="1"/>
</dbReference>
<dbReference type="GO" id="GO:0008270">
    <property type="term" value="F:zinc ion binding"/>
    <property type="evidence" value="ECO:0007669"/>
    <property type="project" value="UniProtKB-KW"/>
</dbReference>
<dbReference type="SMART" id="SM00015">
    <property type="entry name" value="IQ"/>
    <property type="match status" value="2"/>
</dbReference>
<evidence type="ECO:0000259" key="13">
    <source>
        <dbReference type="PROSITE" id="PS50178"/>
    </source>
</evidence>
<evidence type="ECO:0000313" key="16">
    <source>
        <dbReference type="Proteomes" id="UP000243217"/>
    </source>
</evidence>
<dbReference type="Gene3D" id="1.20.5.190">
    <property type="match status" value="1"/>
</dbReference>
<dbReference type="STRING" id="74557.A0A1V9YRR3"/>
<dbReference type="GO" id="GO:0005737">
    <property type="term" value="C:cytoplasm"/>
    <property type="evidence" value="ECO:0007669"/>
    <property type="project" value="TreeGrafter"/>
</dbReference>
<evidence type="ECO:0000256" key="5">
    <source>
        <dbReference type="ARBA" id="ARBA00022840"/>
    </source>
</evidence>
<keyword evidence="11" id="KW-0175">Coiled coil</keyword>
<proteinExistence type="inferred from homology"/>
<evidence type="ECO:0000313" key="15">
    <source>
        <dbReference type="EMBL" id="OQR88402.1"/>
    </source>
</evidence>
<dbReference type="PANTHER" id="PTHR13140:SF845">
    <property type="entry name" value="MYOSIN-LIKE PROTEIN"/>
    <property type="match status" value="1"/>
</dbReference>
<feature type="region of interest" description="Disordered" evidence="12">
    <location>
        <begin position="777"/>
        <end position="800"/>
    </location>
</feature>
<evidence type="ECO:0000256" key="12">
    <source>
        <dbReference type="SAM" id="MobiDB-lite"/>
    </source>
</evidence>
<protein>
    <submittedName>
        <fullName evidence="15">Myosin</fullName>
    </submittedName>
</protein>
<dbReference type="InterPro" id="IPR011011">
    <property type="entry name" value="Znf_FYVE_PHD"/>
</dbReference>
<dbReference type="InterPro" id="IPR017455">
    <property type="entry name" value="Znf_FYVE-rel"/>
</dbReference>
<dbReference type="InterPro" id="IPR000048">
    <property type="entry name" value="IQ_motif_EF-hand-BS"/>
</dbReference>
<evidence type="ECO:0000259" key="14">
    <source>
        <dbReference type="PROSITE" id="PS51456"/>
    </source>
</evidence>
<sequence>EQLCINYANERLQAQFNDLVFAKEQRMYEREGIEWKYIEYPDNAPCLQLLEDRPHGLWSLLDEECILPKGSNEGWITKLYQTYIPFDEMVSESRRHSNPERSLVKRPSATKLVRPFYATYGQQVEYQFVIGHFAGKVMYELDAFLQKNQDALPTEAIALCNGSSNTIVQSLLPNMVKSQSTKSAAKGPGSTPKLTRVPSSLRAASVSSQFRTQLDDLIQVIGSTQARYIRCIKSNDSAQPRLLSKARAVQQLRSGGVLEAVRIARAGYAVRVDHSNFIEQYSFMLPRIPNGSPSTKKKRAAMQSLPAKQQSEHIAAAILLQLQIPDTGSLAKNILSCAKFQRAELQDACGRAGFQLGHSKVFFRKELYNELRRLRSIKLKSCATQIQRIWRGYVDRTEYKAACKAVIVMQHWMRAVFAVKRQRNLCARIIQTSWRRYIAQHKFDQVKYRVCILQRLWRSRKLWFVAKAERTAILRAREAEERARKVEERAREAEDIARRLKENEALAHKEEIHVRNVVAVHPKSDIKVTKKSQGPSEPQHVAERFEAEVYHVAETANAALVENLTLQNEKLRLELELLRQQSALQMQMTFAASRPMEYHAPPSVSSVAPPQNDLEFAHQQIVSLSQQLLTTQIKYSNLLMDYNENLSGYDADRPSLSDEAFSMVDDLAVPCPETLECAQEQLRTLLRKLHIAKEKLKNLETEMMRNSRPRCESIEGVDFLPRKSNEWRPHFYSHAEEYEYDVMSEVDEYEQRCDEMQRQLDGLKNCVSQRKSLPSLTSLTSTVSTRAPSTTSSDYHDYPRRYSMPASNTQRLSYQVPSVNKWARDSVCFECKTSFTWFTRRHHCRLCGNSFCHEHSNRRACLSGCGSENENEPVRVCDVCFVEICLVRKEELASRRDPYRPYV</sequence>
<keyword evidence="2" id="KW-0547">Nucleotide-binding</keyword>
<keyword evidence="3 9" id="KW-0863">Zinc-finger</keyword>
<dbReference type="SUPFAM" id="SSF57903">
    <property type="entry name" value="FYVE/PHD zinc finger"/>
    <property type="match status" value="1"/>
</dbReference>
<dbReference type="Pfam" id="PF01363">
    <property type="entry name" value="FYVE"/>
    <property type="match status" value="1"/>
</dbReference>
<dbReference type="Gene3D" id="3.30.40.10">
    <property type="entry name" value="Zinc/RING finger domain, C3HC4 (zinc finger)"/>
    <property type="match status" value="1"/>
</dbReference>
<evidence type="ECO:0000256" key="11">
    <source>
        <dbReference type="SAM" id="Coils"/>
    </source>
</evidence>
<keyword evidence="7" id="KW-0505">Motor protein</keyword>
<name>A0A1V9YRR3_9STRA</name>
<feature type="region of interest" description="Disordered" evidence="12">
    <location>
        <begin position="178"/>
        <end position="198"/>
    </location>
</feature>
<dbReference type="GO" id="GO:0016459">
    <property type="term" value="C:myosin complex"/>
    <property type="evidence" value="ECO:0007669"/>
    <property type="project" value="UniProtKB-KW"/>
</dbReference>
<dbReference type="InterPro" id="IPR027417">
    <property type="entry name" value="P-loop_NTPase"/>
</dbReference>
<comment type="similarity">
    <text evidence="10">Belongs to the TRAFAC class myosin-kinesin ATPase superfamily. Myosin family.</text>
</comment>
<feature type="non-terminal residue" evidence="15">
    <location>
        <position position="1"/>
    </location>
</feature>
<dbReference type="PANTHER" id="PTHR13140">
    <property type="entry name" value="MYOSIN"/>
    <property type="match status" value="1"/>
</dbReference>
<keyword evidence="1" id="KW-0479">Metal-binding</keyword>
<dbReference type="Gene3D" id="1.20.58.530">
    <property type="match status" value="1"/>
</dbReference>
<keyword evidence="4" id="KW-0862">Zinc</keyword>
<dbReference type="SMART" id="SM00242">
    <property type="entry name" value="MYSc"/>
    <property type="match status" value="1"/>
</dbReference>
<dbReference type="InterPro" id="IPR013083">
    <property type="entry name" value="Znf_RING/FYVE/PHD"/>
</dbReference>
<dbReference type="GO" id="GO:0000146">
    <property type="term" value="F:microfilament motor activity"/>
    <property type="evidence" value="ECO:0007669"/>
    <property type="project" value="TreeGrafter"/>
</dbReference>
<dbReference type="Proteomes" id="UP000243217">
    <property type="component" value="Unassembled WGS sequence"/>
</dbReference>
<gene>
    <name evidence="15" type="ORF">THRCLA_10346</name>
</gene>
<dbReference type="PROSITE" id="PS50096">
    <property type="entry name" value="IQ"/>
    <property type="match status" value="1"/>
</dbReference>
<feature type="domain" description="FYVE-type" evidence="13">
    <location>
        <begin position="822"/>
        <end position="885"/>
    </location>
</feature>
<dbReference type="InterPro" id="IPR036961">
    <property type="entry name" value="Kinesin_motor_dom_sf"/>
</dbReference>
<reference evidence="15 16" key="1">
    <citation type="journal article" date="2014" name="Genome Biol. Evol.">
        <title>The secreted proteins of Achlya hypogyna and Thraustotheca clavata identify the ancestral oomycete secretome and reveal gene acquisitions by horizontal gene transfer.</title>
        <authorList>
            <person name="Misner I."/>
            <person name="Blouin N."/>
            <person name="Leonard G."/>
            <person name="Richards T.A."/>
            <person name="Lane C.E."/>
        </authorList>
    </citation>
    <scope>NUCLEOTIDE SEQUENCE [LARGE SCALE GENOMIC DNA]</scope>
    <source>
        <strain evidence="15 16">ATCC 34112</strain>
    </source>
</reference>
<accession>A0A1V9YRR3</accession>
<dbReference type="PROSITE" id="PS51456">
    <property type="entry name" value="MYOSIN_MOTOR"/>
    <property type="match status" value="1"/>
</dbReference>
<dbReference type="GO" id="GO:0005524">
    <property type="term" value="F:ATP binding"/>
    <property type="evidence" value="ECO:0007669"/>
    <property type="project" value="UniProtKB-KW"/>
</dbReference>
<evidence type="ECO:0000256" key="10">
    <source>
        <dbReference type="PROSITE-ProRule" id="PRU00782"/>
    </source>
</evidence>
<evidence type="ECO:0000256" key="7">
    <source>
        <dbReference type="ARBA" id="ARBA00023175"/>
    </source>
</evidence>
<dbReference type="Pfam" id="PF00063">
    <property type="entry name" value="Myosin_head"/>
    <property type="match status" value="1"/>
</dbReference>
<keyword evidence="8 10" id="KW-0009">Actin-binding</keyword>